<dbReference type="AlphaFoldDB" id="A0A177AIP1"/>
<evidence type="ECO:0000256" key="10">
    <source>
        <dbReference type="SAM" id="Phobius"/>
    </source>
</evidence>
<accession>A0A177AIP1</accession>
<feature type="compositionally biased region" description="Polar residues" evidence="9">
    <location>
        <begin position="108"/>
        <end position="119"/>
    </location>
</feature>
<dbReference type="PANTHER" id="PTHR13466:SF19">
    <property type="entry name" value="NUCLEUS-VACUOLE JUNCTION PROTEIN 2"/>
    <property type="match status" value="1"/>
</dbReference>
<keyword evidence="2" id="KW-0813">Transport</keyword>
<dbReference type="Proteomes" id="UP000077154">
    <property type="component" value="Unassembled WGS sequence"/>
</dbReference>
<dbReference type="PANTHER" id="PTHR13466">
    <property type="entry name" value="TEX2 PROTEIN-RELATED"/>
    <property type="match status" value="1"/>
</dbReference>
<dbReference type="GO" id="GO:0032865">
    <property type="term" value="C:ERMES complex"/>
    <property type="evidence" value="ECO:0007669"/>
    <property type="project" value="TreeGrafter"/>
</dbReference>
<comment type="subcellular location">
    <subcellularLocation>
        <location evidence="1">Endoplasmic reticulum membrane</location>
    </subcellularLocation>
</comment>
<evidence type="ECO:0000256" key="3">
    <source>
        <dbReference type="ARBA" id="ARBA00022692"/>
    </source>
</evidence>
<dbReference type="EMBL" id="KV441390">
    <property type="protein sequence ID" value="OAF61171.2"/>
    <property type="molecule type" value="Genomic_DNA"/>
</dbReference>
<feature type="compositionally biased region" description="Low complexity" evidence="9">
    <location>
        <begin position="695"/>
        <end position="704"/>
    </location>
</feature>
<reference evidence="12" key="1">
    <citation type="submission" date="2016-03" db="EMBL/GenBank/DDBJ databases">
        <title>Updated assembly of Pseudogymnoascus destructans, the fungus causing white-nose syndrome of bats.</title>
        <authorList>
            <person name="Palmer J.M."/>
            <person name="Drees K.P."/>
            <person name="Foster J.T."/>
            <person name="Lindner D.L."/>
        </authorList>
    </citation>
    <scope>NUCLEOTIDE SEQUENCE [LARGE SCALE GENOMIC DNA]</scope>
    <source>
        <strain evidence="12">20631-21</strain>
    </source>
</reference>
<dbReference type="GO" id="GO:0008289">
    <property type="term" value="F:lipid binding"/>
    <property type="evidence" value="ECO:0007669"/>
    <property type="project" value="UniProtKB-KW"/>
</dbReference>
<name>A0A177AIP1_9PEZI</name>
<feature type="compositionally biased region" description="Pro residues" evidence="9">
    <location>
        <begin position="797"/>
        <end position="807"/>
    </location>
</feature>
<feature type="compositionally biased region" description="Polar residues" evidence="9">
    <location>
        <begin position="840"/>
        <end position="849"/>
    </location>
</feature>
<evidence type="ECO:0000256" key="6">
    <source>
        <dbReference type="ARBA" id="ARBA00023055"/>
    </source>
</evidence>
<dbReference type="GO" id="GO:0005789">
    <property type="term" value="C:endoplasmic reticulum membrane"/>
    <property type="evidence" value="ECO:0007669"/>
    <property type="project" value="UniProtKB-SubCell"/>
</dbReference>
<evidence type="ECO:0000256" key="8">
    <source>
        <dbReference type="ARBA" id="ARBA00023136"/>
    </source>
</evidence>
<dbReference type="InterPro" id="IPR031468">
    <property type="entry name" value="SMP_LBD"/>
</dbReference>
<feature type="region of interest" description="Disordered" evidence="9">
    <location>
        <begin position="556"/>
        <end position="584"/>
    </location>
</feature>
<gene>
    <name evidence="12" type="ORF">VC83_02352</name>
</gene>
<feature type="compositionally biased region" description="Polar residues" evidence="9">
    <location>
        <begin position="561"/>
        <end position="579"/>
    </location>
</feature>
<feature type="region of interest" description="Disordered" evidence="9">
    <location>
        <begin position="774"/>
        <end position="952"/>
    </location>
</feature>
<feature type="domain" description="SMP-LTD" evidence="11">
    <location>
        <begin position="284"/>
        <end position="475"/>
    </location>
</feature>
<dbReference type="OrthoDB" id="26740at2759"/>
<dbReference type="Pfam" id="PF15413">
    <property type="entry name" value="PH_11"/>
    <property type="match status" value="1"/>
</dbReference>
<evidence type="ECO:0000256" key="7">
    <source>
        <dbReference type="ARBA" id="ARBA00023121"/>
    </source>
</evidence>
<dbReference type="GO" id="GO:0015914">
    <property type="term" value="P:phospholipid transport"/>
    <property type="evidence" value="ECO:0007669"/>
    <property type="project" value="TreeGrafter"/>
</dbReference>
<keyword evidence="4" id="KW-0256">Endoplasmic reticulum</keyword>
<dbReference type="GeneID" id="36285435"/>
<dbReference type="RefSeq" id="XP_024326448.1">
    <property type="nucleotide sequence ID" value="XM_024466018.1"/>
</dbReference>
<keyword evidence="8 10" id="KW-0472">Membrane</keyword>
<dbReference type="PROSITE" id="PS51847">
    <property type="entry name" value="SMP"/>
    <property type="match status" value="1"/>
</dbReference>
<keyword evidence="6" id="KW-0445">Lipid transport</keyword>
<keyword evidence="3 10" id="KW-0812">Transmembrane</keyword>
<evidence type="ECO:0000313" key="12">
    <source>
        <dbReference type="EMBL" id="OAF61171.2"/>
    </source>
</evidence>
<evidence type="ECO:0000259" key="11">
    <source>
        <dbReference type="PROSITE" id="PS51847"/>
    </source>
</evidence>
<feature type="region of interest" description="Disordered" evidence="9">
    <location>
        <begin position="514"/>
        <end position="541"/>
    </location>
</feature>
<sequence>MMGGVTYFLFVYVLGGLTFLPLLVVVLILHAYLTFPVRETPTEVPEAPRCNGLLRDGDRADAVRSASKKLDEKFQPRSSQESDVAAGYFAVCREYVPGGINGKPPERTTPTGSAVVTSPSPSVYQSMYRSIFDRKKDSNPLDIKGAGKPTSKGGNVFYVVLRHQHILLFDTEEQLEVRYVLSLAHHDVSIYGGGEEIPDGELFIKRNAICLTRRADVGEMTPDGTPSEPFYLFTDSLSEKEDFYFALLKNMQKRPEDSNNVPKPLQFDVKHIIELVQRLHSSEENMQIRWFNAILGRIFLGIYKTPDVEAFIRAKITKKISRVKKPAFLSKIIIRNIDMGEGAPYITNPRLKDLTVDGDCTIEGDILYTGNFRVEIAATARIELGSRFKAREVDLVLAATVRRVEGHMLLRIKPPPSNRLWMTFETAPRIDMSIEPIVSSRQITYTLILRQIENRIKEVIAESIVMPFWDDLAFFNTDGKKWRGGIWTDSELSRPSQSLETIIAEDGDVDELEQVENQTSSPSLPPMEKSISTPTLESSPDVESFARKTAKSVFNLGPSKKNASSTSVETMSSVPSSKPKSIRKHSFASAVVSTDNTNIDALKLESPSDHSSAASTMAALSARSPPPSATASPVGSPSKPSSIVKTKSGSMSSLSSRETDNIERAGLDSTICNGLRTAGGESLKLNRHKGEESFPESPSSLSDSSHAESIRPSHLGLISQETNGSLKVVDSEAGASVGRGSTPKRNTLSAVANAAESARKWGLNALQISRDQTKLSMASELGSETPDLTQPMGRGKPLPPPGTPLPLPDRRTKTAHIPVPKRSPLPPLHLARQPSEVKARSSTSSSTPHQAPPLPKRHSRNDYAVSQEGVLVVAAPDSEPVSPTDDSENTAISRWKGGDNDDEADVAVPDHEKNHSGTPTKEGPLLPANVLEDTESLHNPSSGNGSTRISRS</sequence>
<dbReference type="VEuPathDB" id="FungiDB:GMDG_01211"/>
<dbReference type="eggNOG" id="KOG2238">
    <property type="taxonomic scope" value="Eukaryota"/>
</dbReference>
<feature type="region of interest" description="Disordered" evidence="9">
    <location>
        <begin position="100"/>
        <end position="119"/>
    </location>
</feature>
<feature type="compositionally biased region" description="Basic and acidic residues" evidence="9">
    <location>
        <begin position="657"/>
        <end position="666"/>
    </location>
</feature>
<feature type="transmembrane region" description="Helical" evidence="10">
    <location>
        <begin position="7"/>
        <end position="33"/>
    </location>
</feature>
<proteinExistence type="predicted"/>
<protein>
    <recommendedName>
        <fullName evidence="11">SMP-LTD domain-containing protein</fullName>
    </recommendedName>
</protein>
<keyword evidence="7" id="KW-0446">Lipid-binding</keyword>
<feature type="region of interest" description="Disordered" evidence="9">
    <location>
        <begin position="606"/>
        <end position="666"/>
    </location>
</feature>
<evidence type="ECO:0000256" key="2">
    <source>
        <dbReference type="ARBA" id="ARBA00022448"/>
    </source>
</evidence>
<evidence type="ECO:0000256" key="1">
    <source>
        <dbReference type="ARBA" id="ARBA00004586"/>
    </source>
</evidence>
<feature type="compositionally biased region" description="Low complexity" evidence="9">
    <location>
        <begin position="611"/>
        <end position="638"/>
    </location>
</feature>
<keyword evidence="5 10" id="KW-1133">Transmembrane helix</keyword>
<evidence type="ECO:0000256" key="9">
    <source>
        <dbReference type="SAM" id="MobiDB-lite"/>
    </source>
</evidence>
<feature type="compositionally biased region" description="Polar residues" evidence="9">
    <location>
        <begin position="937"/>
        <end position="952"/>
    </location>
</feature>
<feature type="region of interest" description="Disordered" evidence="9">
    <location>
        <begin position="680"/>
        <end position="724"/>
    </location>
</feature>
<dbReference type="GO" id="GO:1990456">
    <property type="term" value="P:mitochondrion-endoplasmic reticulum membrane tethering"/>
    <property type="evidence" value="ECO:0007669"/>
    <property type="project" value="TreeGrafter"/>
</dbReference>
<dbReference type="CDD" id="cd21675">
    <property type="entry name" value="SMP_TEX2"/>
    <property type="match status" value="1"/>
</dbReference>
<organism evidence="12">
    <name type="scientific">Pseudogymnoascus destructans</name>
    <dbReference type="NCBI Taxonomy" id="655981"/>
    <lineage>
        <taxon>Eukaryota</taxon>
        <taxon>Fungi</taxon>
        <taxon>Dikarya</taxon>
        <taxon>Ascomycota</taxon>
        <taxon>Pezizomycotina</taxon>
        <taxon>Leotiomycetes</taxon>
        <taxon>Thelebolales</taxon>
        <taxon>Thelebolaceae</taxon>
        <taxon>Pseudogymnoascus</taxon>
    </lineage>
</organism>
<evidence type="ECO:0000256" key="4">
    <source>
        <dbReference type="ARBA" id="ARBA00022824"/>
    </source>
</evidence>
<evidence type="ECO:0000256" key="5">
    <source>
        <dbReference type="ARBA" id="ARBA00022989"/>
    </source>
</evidence>